<organism evidence="2 3">
    <name type="scientific">Cucumis melo var. makuwa</name>
    <name type="common">Oriental melon</name>
    <dbReference type="NCBI Taxonomy" id="1194695"/>
    <lineage>
        <taxon>Eukaryota</taxon>
        <taxon>Viridiplantae</taxon>
        <taxon>Streptophyta</taxon>
        <taxon>Embryophyta</taxon>
        <taxon>Tracheophyta</taxon>
        <taxon>Spermatophyta</taxon>
        <taxon>Magnoliopsida</taxon>
        <taxon>eudicotyledons</taxon>
        <taxon>Gunneridae</taxon>
        <taxon>Pentapetalae</taxon>
        <taxon>rosids</taxon>
        <taxon>fabids</taxon>
        <taxon>Cucurbitales</taxon>
        <taxon>Cucurbitaceae</taxon>
        <taxon>Benincaseae</taxon>
        <taxon>Cucumis</taxon>
    </lineage>
</organism>
<dbReference type="EMBL" id="SSTE01002941">
    <property type="protein sequence ID" value="KAA0063184.1"/>
    <property type="molecule type" value="Genomic_DNA"/>
</dbReference>
<gene>
    <name evidence="2" type="ORF">E6C27_scaffold381G00720</name>
</gene>
<dbReference type="Pfam" id="PF03732">
    <property type="entry name" value="Retrotrans_gag"/>
    <property type="match status" value="1"/>
</dbReference>
<dbReference type="InterPro" id="IPR005162">
    <property type="entry name" value="Retrotrans_gag_dom"/>
</dbReference>
<dbReference type="Proteomes" id="UP000321393">
    <property type="component" value="Unassembled WGS sequence"/>
</dbReference>
<proteinExistence type="predicted"/>
<evidence type="ECO:0000313" key="2">
    <source>
        <dbReference type="EMBL" id="KAA0063184.1"/>
    </source>
</evidence>
<reference evidence="2 3" key="1">
    <citation type="submission" date="2019-08" db="EMBL/GenBank/DDBJ databases">
        <title>Draft genome sequences of two oriental melons (Cucumis melo L. var makuwa).</title>
        <authorList>
            <person name="Kwon S.-Y."/>
        </authorList>
    </citation>
    <scope>NUCLEOTIDE SEQUENCE [LARGE SCALE GENOMIC DNA]</scope>
    <source>
        <strain evidence="3">cv. SW 3</strain>
        <tissue evidence="2">Leaf</tissue>
    </source>
</reference>
<sequence length="167" mass="19816">MIQKLVESLGLVQVKFRKNHNIERLKSLGVTVFEGSTDPANAEAWLNMLEKSFEVMDCLKELMVRLATFMLQKEAEGWWKSIKALRGDMDIVDWETFRGIFEDKYYHCTYCEVKREEFLKLIQGKWTMAKYERKYIEVSQYAEAIVGSMEVRYRRFERGSQKEISTL</sequence>
<protein>
    <recommendedName>
        <fullName evidence="1">Retrotransposon gag domain-containing protein</fullName>
    </recommendedName>
</protein>
<accession>A0A5A7V7I8</accession>
<evidence type="ECO:0000259" key="1">
    <source>
        <dbReference type="Pfam" id="PF03732"/>
    </source>
</evidence>
<dbReference type="OrthoDB" id="2272416at2759"/>
<name>A0A5A7V7I8_CUCMM</name>
<feature type="domain" description="Retrotransposon gag" evidence="1">
    <location>
        <begin position="65"/>
        <end position="159"/>
    </location>
</feature>
<dbReference type="AlphaFoldDB" id="A0A5A7V7I8"/>
<evidence type="ECO:0000313" key="3">
    <source>
        <dbReference type="Proteomes" id="UP000321393"/>
    </source>
</evidence>
<comment type="caution">
    <text evidence="2">The sequence shown here is derived from an EMBL/GenBank/DDBJ whole genome shotgun (WGS) entry which is preliminary data.</text>
</comment>